<keyword evidence="2" id="KW-0964">Secreted</keyword>
<evidence type="ECO:0000313" key="5">
    <source>
        <dbReference type="Proteomes" id="UP000748881"/>
    </source>
</evidence>
<reference evidence="4" key="1">
    <citation type="submission" date="2020-05" db="EMBL/GenBank/DDBJ databases">
        <title>Linking phenotype, genotype and ecology: antimicrobial resistance in the zoonotic pathogen Streptococcus suis.</title>
        <authorList>
            <person name="Hadjirin N.F."/>
            <person name="Miller E.L."/>
            <person name="Murray G.R."/>
            <person name="Yen P.L.K."/>
            <person name="Phuc H.D."/>
            <person name="Wileman T.M."/>
            <person name="Hernandez-Garcia J."/>
            <person name="Williamson S.M."/>
            <person name="Parkhill J."/>
            <person name="Maskell D.J."/>
            <person name="Zhou R."/>
            <person name="Fittipaldi N."/>
            <person name="Gottschalk M."/>
            <person name="Tucker A.D.W."/>
            <person name="Hoa N.T."/>
            <person name="Welch J."/>
            <person name="Weinert L.A."/>
        </authorList>
    </citation>
    <scope>NUCLEOTIDE SEQUENCE</scope>
    <source>
        <strain evidence="4">TMW_SS111</strain>
    </source>
</reference>
<dbReference type="GO" id="GO:0005576">
    <property type="term" value="C:extracellular region"/>
    <property type="evidence" value="ECO:0007669"/>
    <property type="project" value="UniProtKB-SubCell"/>
</dbReference>
<accession>A0A9Q5G7Y6</accession>
<evidence type="ECO:0000256" key="1">
    <source>
        <dbReference type="ARBA" id="ARBA00004613"/>
    </source>
</evidence>
<dbReference type="Proteomes" id="UP000748881">
    <property type="component" value="Unassembled WGS sequence"/>
</dbReference>
<comment type="subcellular location">
    <subcellularLocation>
        <location evidence="1">Secreted</location>
    </subcellularLocation>
</comment>
<protein>
    <recommendedName>
        <fullName evidence="3">Pre-toxin TG domain-containing protein</fullName>
    </recommendedName>
</protein>
<evidence type="ECO:0000259" key="3">
    <source>
        <dbReference type="Pfam" id="PF14449"/>
    </source>
</evidence>
<dbReference type="InterPro" id="IPR027797">
    <property type="entry name" value="PT-TG_dom"/>
</dbReference>
<dbReference type="EMBL" id="JABLKP010000004">
    <property type="protein sequence ID" value="NQP83026.1"/>
    <property type="molecule type" value="Genomic_DNA"/>
</dbReference>
<sequence>MTLDQYLQSPQMTAEEILYARQVKFASYTEARKDVFPTFVAELSGWNNIQRLKDGVDPTTGEQANRWFAAGELSLDLASNLLPVLKAGKITKLGKILDATDDVVDTFDHVSDVAKTTDKLDDVDDAQDSLQVAENLGDVSKGYQAPKGGGGTTTTILKGEVTITFGHGARHFEDIPNLKVSEVEEAIAQHVVKNPPKIGESPRVTISVNGQVVEYRPFNLGDGRINIGTYIPKNK</sequence>
<organism evidence="4 5">
    <name type="scientific">Streptococcus suis</name>
    <dbReference type="NCBI Taxonomy" id="1307"/>
    <lineage>
        <taxon>Bacteria</taxon>
        <taxon>Bacillati</taxon>
        <taxon>Bacillota</taxon>
        <taxon>Bacilli</taxon>
        <taxon>Lactobacillales</taxon>
        <taxon>Streptococcaceae</taxon>
        <taxon>Streptococcus</taxon>
    </lineage>
</organism>
<feature type="domain" description="Pre-toxin TG" evidence="3">
    <location>
        <begin position="38"/>
        <end position="94"/>
    </location>
</feature>
<proteinExistence type="predicted"/>
<comment type="caution">
    <text evidence="4">The sequence shown here is derived from an EMBL/GenBank/DDBJ whole genome shotgun (WGS) entry which is preliminary data.</text>
</comment>
<name>A0A9Q5G7Y6_STRSU</name>
<evidence type="ECO:0000256" key="2">
    <source>
        <dbReference type="ARBA" id="ARBA00022525"/>
    </source>
</evidence>
<dbReference type="Pfam" id="PF14449">
    <property type="entry name" value="PT-TG"/>
    <property type="match status" value="1"/>
</dbReference>
<evidence type="ECO:0000313" key="4">
    <source>
        <dbReference type="EMBL" id="NQP83026.1"/>
    </source>
</evidence>
<gene>
    <name evidence="4" type="ORF">HO898_04550</name>
</gene>
<dbReference type="AlphaFoldDB" id="A0A9Q5G7Y6"/>